<proteinExistence type="predicted"/>
<reference evidence="1" key="1">
    <citation type="submission" date="2013-11" db="EMBL/GenBank/DDBJ databases">
        <title>Genome sequence of the fusiform rust pathogen reveals effectors for host alternation and coevolution with pine.</title>
        <authorList>
            <consortium name="DOE Joint Genome Institute"/>
            <person name="Smith K."/>
            <person name="Pendleton A."/>
            <person name="Kubisiak T."/>
            <person name="Anderson C."/>
            <person name="Salamov A."/>
            <person name="Aerts A."/>
            <person name="Riley R."/>
            <person name="Clum A."/>
            <person name="Lindquist E."/>
            <person name="Ence D."/>
            <person name="Campbell M."/>
            <person name="Kronenberg Z."/>
            <person name="Feau N."/>
            <person name="Dhillon B."/>
            <person name="Hamelin R."/>
            <person name="Burleigh J."/>
            <person name="Smith J."/>
            <person name="Yandell M."/>
            <person name="Nelson C."/>
            <person name="Grigoriev I."/>
            <person name="Davis J."/>
        </authorList>
    </citation>
    <scope>NUCLEOTIDE SEQUENCE</scope>
    <source>
        <strain evidence="1">G11</strain>
    </source>
</reference>
<dbReference type="Proteomes" id="UP000886653">
    <property type="component" value="Unassembled WGS sequence"/>
</dbReference>
<feature type="non-terminal residue" evidence="1">
    <location>
        <position position="1"/>
    </location>
</feature>
<evidence type="ECO:0000313" key="2">
    <source>
        <dbReference type="Proteomes" id="UP000886653"/>
    </source>
</evidence>
<evidence type="ECO:0000313" key="1">
    <source>
        <dbReference type="EMBL" id="KAG0139401.1"/>
    </source>
</evidence>
<dbReference type="AlphaFoldDB" id="A0A9P6T588"/>
<organism evidence="1 2">
    <name type="scientific">Cronartium quercuum f. sp. fusiforme G11</name>
    <dbReference type="NCBI Taxonomy" id="708437"/>
    <lineage>
        <taxon>Eukaryota</taxon>
        <taxon>Fungi</taxon>
        <taxon>Dikarya</taxon>
        <taxon>Basidiomycota</taxon>
        <taxon>Pucciniomycotina</taxon>
        <taxon>Pucciniomycetes</taxon>
        <taxon>Pucciniales</taxon>
        <taxon>Coleosporiaceae</taxon>
        <taxon>Cronartium</taxon>
    </lineage>
</organism>
<gene>
    <name evidence="1" type="ORF">CROQUDRAFT_54784</name>
</gene>
<accession>A0A9P6T588</accession>
<protein>
    <submittedName>
        <fullName evidence="1">Uncharacterized protein</fullName>
    </submittedName>
</protein>
<name>A0A9P6T588_9BASI</name>
<sequence length="88" mass="9785">ALWPVIADLLAMKQVNGLSSTTSTKFCSHCTLSIQDYLKQDYSNAEPQTSNTHRVQAITWKTAESSAKQTNLFLEHGVCYAVLSELSY</sequence>
<dbReference type="EMBL" id="MU167600">
    <property type="protein sequence ID" value="KAG0139401.1"/>
    <property type="molecule type" value="Genomic_DNA"/>
</dbReference>
<dbReference type="OrthoDB" id="2506909at2759"/>
<comment type="caution">
    <text evidence="1">The sequence shown here is derived from an EMBL/GenBank/DDBJ whole genome shotgun (WGS) entry which is preliminary data.</text>
</comment>
<keyword evidence="2" id="KW-1185">Reference proteome</keyword>